<name>A0AAP2GGN7_9BACT</name>
<evidence type="ECO:0000259" key="2">
    <source>
        <dbReference type="Pfam" id="PF00582"/>
    </source>
</evidence>
<dbReference type="SUPFAM" id="SSF52402">
    <property type="entry name" value="Adenine nucleotide alpha hydrolases-like"/>
    <property type="match status" value="2"/>
</dbReference>
<dbReference type="EMBL" id="JAHESC010000083">
    <property type="protein sequence ID" value="MBT1690739.1"/>
    <property type="molecule type" value="Genomic_DNA"/>
</dbReference>
<evidence type="ECO:0000256" key="1">
    <source>
        <dbReference type="ARBA" id="ARBA00008791"/>
    </source>
</evidence>
<accession>A0AAP2GGN7</accession>
<dbReference type="PANTHER" id="PTHR46268:SF6">
    <property type="entry name" value="UNIVERSAL STRESS PROTEIN UP12"/>
    <property type="match status" value="1"/>
</dbReference>
<proteinExistence type="inferred from homology"/>
<protein>
    <submittedName>
        <fullName evidence="3">Universal stress protein</fullName>
    </submittedName>
</protein>
<feature type="domain" description="UspA" evidence="2">
    <location>
        <begin position="1"/>
        <end position="141"/>
    </location>
</feature>
<keyword evidence="4" id="KW-1185">Reference proteome</keyword>
<dbReference type="InterPro" id="IPR006015">
    <property type="entry name" value="Universal_stress_UspA"/>
</dbReference>
<dbReference type="InterPro" id="IPR006016">
    <property type="entry name" value="UspA"/>
</dbReference>
<dbReference type="AlphaFoldDB" id="A0AAP2GGN7"/>
<dbReference type="CDD" id="cd00293">
    <property type="entry name" value="USP-like"/>
    <property type="match status" value="2"/>
</dbReference>
<evidence type="ECO:0000313" key="3">
    <source>
        <dbReference type="EMBL" id="MBT1690739.1"/>
    </source>
</evidence>
<gene>
    <name evidence="3" type="ORF">KK078_29510</name>
</gene>
<dbReference type="RefSeq" id="WP_254094482.1">
    <property type="nucleotide sequence ID" value="NZ_JAHESC010000083.1"/>
</dbReference>
<reference evidence="3 4" key="1">
    <citation type="submission" date="2021-05" db="EMBL/GenBank/DDBJ databases">
        <title>A Polyphasic approach of four new species of the genus Ohtaekwangia: Ohtaekwangia histidinii sp. nov., Ohtaekwangia cretensis sp. nov., Ohtaekwangia indiensis sp. nov., Ohtaekwangia reichenbachii sp. nov. from diverse environment.</title>
        <authorList>
            <person name="Octaviana S."/>
        </authorList>
    </citation>
    <scope>NUCLEOTIDE SEQUENCE [LARGE SCALE GENOMIC DNA]</scope>
    <source>
        <strain evidence="3 4">PWU37</strain>
    </source>
</reference>
<dbReference type="Gene3D" id="3.40.50.620">
    <property type="entry name" value="HUPs"/>
    <property type="match status" value="2"/>
</dbReference>
<organism evidence="3 4">
    <name type="scientific">Dawidia soli</name>
    <dbReference type="NCBI Taxonomy" id="2782352"/>
    <lineage>
        <taxon>Bacteria</taxon>
        <taxon>Pseudomonadati</taxon>
        <taxon>Bacteroidota</taxon>
        <taxon>Cytophagia</taxon>
        <taxon>Cytophagales</taxon>
        <taxon>Chryseotaleaceae</taxon>
        <taxon>Dawidia</taxon>
    </lineage>
</organism>
<comment type="similarity">
    <text evidence="1">Belongs to the universal stress protein A family.</text>
</comment>
<evidence type="ECO:0000313" key="4">
    <source>
        <dbReference type="Proteomes" id="UP001319180"/>
    </source>
</evidence>
<feature type="domain" description="UspA" evidence="2">
    <location>
        <begin position="220"/>
        <end position="268"/>
    </location>
</feature>
<comment type="caution">
    <text evidence="3">The sequence shown here is derived from an EMBL/GenBank/DDBJ whole genome shotgun (WGS) entry which is preliminary data.</text>
</comment>
<dbReference type="InterPro" id="IPR014729">
    <property type="entry name" value="Rossmann-like_a/b/a_fold"/>
</dbReference>
<sequence>MKNILVPCDFSKPAEDAFRFAIDIARQSGGQVHVLYVINMTFLHGRPSMSNAYAFNLNFLKDIEKESDEKFRVMWSRYAPFTMKVMFRHVISSLVPEVEQYIRDYAIDLVIMGTHGEGNAVIGSNTDKVVRRSPVPVLSVRTYPGRIEKIILPIMGAHENRHFVDAVKELQTFFQAHLHIVYINTPLYFRNEPDALHDLERFAQGKFTNYTLYIRSDYTVEAGIAHFATEIDADLIALGTHAWKGLLHLIVGSVAEDLINNLKTPIWTFHLR</sequence>
<dbReference type="PRINTS" id="PR01438">
    <property type="entry name" value="UNVRSLSTRESS"/>
</dbReference>
<dbReference type="PANTHER" id="PTHR46268">
    <property type="entry name" value="STRESS RESPONSE PROTEIN NHAX"/>
    <property type="match status" value="1"/>
</dbReference>
<dbReference type="Pfam" id="PF00582">
    <property type="entry name" value="Usp"/>
    <property type="match status" value="2"/>
</dbReference>
<dbReference type="Proteomes" id="UP001319180">
    <property type="component" value="Unassembled WGS sequence"/>
</dbReference>